<comment type="caution">
    <text evidence="1">The sequence shown here is derived from an EMBL/GenBank/DDBJ whole genome shotgun (WGS) entry which is preliminary data.</text>
</comment>
<reference evidence="1" key="1">
    <citation type="submission" date="2020-11" db="EMBL/GenBank/DDBJ databases">
        <authorList>
            <consortium name="DOE Joint Genome Institute"/>
            <person name="Ahrendt S."/>
            <person name="Riley R."/>
            <person name="Andreopoulos W."/>
            <person name="Labutti K."/>
            <person name="Pangilinan J."/>
            <person name="Ruiz-Duenas F.J."/>
            <person name="Barrasa J.M."/>
            <person name="Sanchez-Garcia M."/>
            <person name="Camarero S."/>
            <person name="Miyauchi S."/>
            <person name="Serrano A."/>
            <person name="Linde D."/>
            <person name="Babiker R."/>
            <person name="Drula E."/>
            <person name="Ayuso-Fernandez I."/>
            <person name="Pacheco R."/>
            <person name="Padilla G."/>
            <person name="Ferreira P."/>
            <person name="Barriuso J."/>
            <person name="Kellner H."/>
            <person name="Castanera R."/>
            <person name="Alfaro M."/>
            <person name="Ramirez L."/>
            <person name="Pisabarro A.G."/>
            <person name="Kuo A."/>
            <person name="Tritt A."/>
            <person name="Lipzen A."/>
            <person name="He G."/>
            <person name="Yan M."/>
            <person name="Ng V."/>
            <person name="Cullen D."/>
            <person name="Martin F."/>
            <person name="Rosso M.-N."/>
            <person name="Henrissat B."/>
            <person name="Hibbett D."/>
            <person name="Martinez A.T."/>
            <person name="Grigoriev I.V."/>
        </authorList>
    </citation>
    <scope>NUCLEOTIDE SEQUENCE</scope>
    <source>
        <strain evidence="1">MF-IS2</strain>
    </source>
</reference>
<accession>A0A9P6C8Z9</accession>
<name>A0A9P6C8Z9_9AGAR</name>
<evidence type="ECO:0000313" key="1">
    <source>
        <dbReference type="EMBL" id="KAF9452633.1"/>
    </source>
</evidence>
<evidence type="ECO:0000313" key="2">
    <source>
        <dbReference type="Proteomes" id="UP000807342"/>
    </source>
</evidence>
<organism evidence="1 2">
    <name type="scientific">Macrolepiota fuliginosa MF-IS2</name>
    <dbReference type="NCBI Taxonomy" id="1400762"/>
    <lineage>
        <taxon>Eukaryota</taxon>
        <taxon>Fungi</taxon>
        <taxon>Dikarya</taxon>
        <taxon>Basidiomycota</taxon>
        <taxon>Agaricomycotina</taxon>
        <taxon>Agaricomycetes</taxon>
        <taxon>Agaricomycetidae</taxon>
        <taxon>Agaricales</taxon>
        <taxon>Agaricineae</taxon>
        <taxon>Agaricaceae</taxon>
        <taxon>Macrolepiota</taxon>
    </lineage>
</organism>
<protein>
    <submittedName>
        <fullName evidence="1">Uncharacterized protein</fullName>
    </submittedName>
</protein>
<dbReference type="EMBL" id="MU151069">
    <property type="protein sequence ID" value="KAF9452633.1"/>
    <property type="molecule type" value="Genomic_DNA"/>
</dbReference>
<keyword evidence="2" id="KW-1185">Reference proteome</keyword>
<proteinExistence type="predicted"/>
<dbReference type="AlphaFoldDB" id="A0A9P6C8Z9"/>
<dbReference type="Proteomes" id="UP000807342">
    <property type="component" value="Unassembled WGS sequence"/>
</dbReference>
<sequence length="71" mass="8129">MSDTESDHDYGTGEDSFFEDNDLIETQGRSISLDDILELTENNDNAYNSISECMRAYIVMRLVHSSCSDRR</sequence>
<gene>
    <name evidence="1" type="ORF">P691DRAFT_803753</name>
</gene>